<proteinExistence type="predicted"/>
<dbReference type="InterPro" id="IPR021301">
    <property type="entry name" value="DUF2779"/>
</dbReference>
<feature type="domain" description="DUF2779" evidence="1">
    <location>
        <begin position="298"/>
        <end position="423"/>
    </location>
</feature>
<evidence type="ECO:0000259" key="1">
    <source>
        <dbReference type="Pfam" id="PF11074"/>
    </source>
</evidence>
<dbReference type="Pfam" id="PF11074">
    <property type="entry name" value="DUF2779"/>
    <property type="match status" value="1"/>
</dbReference>
<name>A0A4R9LP98_9LEPT</name>
<protein>
    <submittedName>
        <fullName evidence="2">DUF2779 domain-containing protein</fullName>
    </submittedName>
</protein>
<dbReference type="Proteomes" id="UP000298264">
    <property type="component" value="Unassembled WGS sequence"/>
</dbReference>
<dbReference type="EMBL" id="RQHV01000052">
    <property type="protein sequence ID" value="TGN09406.1"/>
    <property type="molecule type" value="Genomic_DNA"/>
</dbReference>
<evidence type="ECO:0000313" key="3">
    <source>
        <dbReference type="Proteomes" id="UP000298264"/>
    </source>
</evidence>
<comment type="caution">
    <text evidence="2">The sequence shown here is derived from an EMBL/GenBank/DDBJ whole genome shotgun (WGS) entry which is preliminary data.</text>
</comment>
<sequence length="496" mass="58316">MSLNPVHFPITKSQFLNFTKCVNSFYILNQGLITKQNIQHSGNLEWSEFQDLCRSLFPNAISIPKFLSKEDQLTETLNAIRERKTIFHSFLENETFSSAIECLVPESDSSGWTLWDFRSVGSQKQDILRSLYFQKKLLESFGIRVSQIKVIRINSGYVHISESIDKESYLVFDDVTERIETEKNRFDLEWNLFENYKENPNFPLFTEDFHTCKSPKSCYLDKVCFPDLDRREIFDLREGHDLAKKYYLEGLGSFLEIPEEELTPVQKIQKQSHETGNLYIDFPKMQAYLENVTPKVAFLDFESVNPLLPIFTNSRPFQHIPFLFSLHIWDSETDELTHHTYIHEPDGTDPRLSILEHLSKKLQEDITICSFNDFFEKLVIEEATQVYPNFIEWWSTIRPKFIDLALPFKKFWIYHPKQRGKASLKDILPAITEVSHGNLTIKEGQDANYQFLRLLKKHVTDDDKNRVLGDLLRYCEMDTYGLFLIYKKLKNEISIS</sequence>
<gene>
    <name evidence="2" type="ORF">EHS11_12725</name>
</gene>
<keyword evidence="3" id="KW-1185">Reference proteome</keyword>
<reference evidence="2" key="1">
    <citation type="journal article" date="2019" name="PLoS Negl. Trop. Dis.">
        <title>Revisiting the worldwide diversity of Leptospira species in the environment.</title>
        <authorList>
            <person name="Vincent A.T."/>
            <person name="Schiettekatte O."/>
            <person name="Bourhy P."/>
            <person name="Veyrier F.J."/>
            <person name="Picardeau M."/>
        </authorList>
    </citation>
    <scope>NUCLEOTIDE SEQUENCE [LARGE SCALE GENOMIC DNA]</scope>
    <source>
        <strain evidence="2">201400974</strain>
    </source>
</reference>
<evidence type="ECO:0000313" key="2">
    <source>
        <dbReference type="EMBL" id="TGN09406.1"/>
    </source>
</evidence>
<dbReference type="RefSeq" id="WP_135764788.1">
    <property type="nucleotide sequence ID" value="NZ_RQHV01000052.1"/>
</dbReference>
<dbReference type="AlphaFoldDB" id="A0A4R9LP98"/>
<organism evidence="2 3">
    <name type="scientific">Leptospira ilyithenensis</name>
    <dbReference type="NCBI Taxonomy" id="2484901"/>
    <lineage>
        <taxon>Bacteria</taxon>
        <taxon>Pseudomonadati</taxon>
        <taxon>Spirochaetota</taxon>
        <taxon>Spirochaetia</taxon>
        <taxon>Leptospirales</taxon>
        <taxon>Leptospiraceae</taxon>
        <taxon>Leptospira</taxon>
    </lineage>
</organism>
<accession>A0A4R9LP98</accession>
<dbReference type="OrthoDB" id="9783873at2"/>